<dbReference type="RefSeq" id="WP_091934001.1">
    <property type="nucleotide sequence ID" value="NZ_FNCY01000002.1"/>
</dbReference>
<accession>A0A1G7XV28</accession>
<evidence type="ECO:0000259" key="5">
    <source>
        <dbReference type="PROSITE" id="PS01124"/>
    </source>
</evidence>
<dbReference type="OrthoDB" id="9804543at2"/>
<reference evidence="6 7" key="1">
    <citation type="submission" date="2016-10" db="EMBL/GenBank/DDBJ databases">
        <authorList>
            <person name="de Groot N.N."/>
        </authorList>
    </citation>
    <scope>NUCLEOTIDE SEQUENCE [LARGE SCALE GENOMIC DNA]</scope>
    <source>
        <strain evidence="6 7">DSM 5885</strain>
    </source>
</reference>
<dbReference type="InterPro" id="IPR011051">
    <property type="entry name" value="RmlC_Cupin_sf"/>
</dbReference>
<evidence type="ECO:0000313" key="6">
    <source>
        <dbReference type="EMBL" id="SDG88021.1"/>
    </source>
</evidence>
<dbReference type="InterPro" id="IPR018060">
    <property type="entry name" value="HTH_AraC"/>
</dbReference>
<dbReference type="InterPro" id="IPR009057">
    <property type="entry name" value="Homeodomain-like_sf"/>
</dbReference>
<dbReference type="GO" id="GO:0003700">
    <property type="term" value="F:DNA-binding transcription factor activity"/>
    <property type="evidence" value="ECO:0007669"/>
    <property type="project" value="InterPro"/>
</dbReference>
<dbReference type="PROSITE" id="PS01124">
    <property type="entry name" value="HTH_ARAC_FAMILY_2"/>
    <property type="match status" value="1"/>
</dbReference>
<evidence type="ECO:0000256" key="3">
    <source>
        <dbReference type="ARBA" id="ARBA00023163"/>
    </source>
</evidence>
<dbReference type="GO" id="GO:0043565">
    <property type="term" value="F:sequence-specific DNA binding"/>
    <property type="evidence" value="ECO:0007669"/>
    <property type="project" value="InterPro"/>
</dbReference>
<gene>
    <name evidence="6" type="ORF">SAMN05660652_00807</name>
</gene>
<dbReference type="SMART" id="SM00342">
    <property type="entry name" value="HTH_ARAC"/>
    <property type="match status" value="1"/>
</dbReference>
<dbReference type="PANTHER" id="PTHR11019">
    <property type="entry name" value="HTH-TYPE TRANSCRIPTIONAL REGULATOR NIMR"/>
    <property type="match status" value="1"/>
</dbReference>
<name>A0A1G7XV28_9RHOO</name>
<dbReference type="STRING" id="83767.SAMN05660652_00807"/>
<organism evidence="6 7">
    <name type="scientific">Propionivibrio dicarboxylicus</name>
    <dbReference type="NCBI Taxonomy" id="83767"/>
    <lineage>
        <taxon>Bacteria</taxon>
        <taxon>Pseudomonadati</taxon>
        <taxon>Pseudomonadota</taxon>
        <taxon>Betaproteobacteria</taxon>
        <taxon>Rhodocyclales</taxon>
        <taxon>Rhodocyclaceae</taxon>
        <taxon>Propionivibrio</taxon>
    </lineage>
</organism>
<evidence type="ECO:0000313" key="7">
    <source>
        <dbReference type="Proteomes" id="UP000198607"/>
    </source>
</evidence>
<evidence type="ECO:0000256" key="1">
    <source>
        <dbReference type="ARBA" id="ARBA00023015"/>
    </source>
</evidence>
<dbReference type="Gene3D" id="2.60.120.10">
    <property type="entry name" value="Jelly Rolls"/>
    <property type="match status" value="1"/>
</dbReference>
<dbReference type="SUPFAM" id="SSF51182">
    <property type="entry name" value="RmlC-like cupins"/>
    <property type="match status" value="1"/>
</dbReference>
<dbReference type="CDD" id="cd06124">
    <property type="entry name" value="cupin_NimR-like_N"/>
    <property type="match status" value="1"/>
</dbReference>
<keyword evidence="2 6" id="KW-0238">DNA-binding</keyword>
<protein>
    <submittedName>
        <fullName evidence="6">AraC-type DNA-binding protein</fullName>
    </submittedName>
</protein>
<dbReference type="InterPro" id="IPR003313">
    <property type="entry name" value="AraC-bd"/>
</dbReference>
<keyword evidence="3" id="KW-0804">Transcription</keyword>
<dbReference type="PANTHER" id="PTHR11019:SF159">
    <property type="entry name" value="TRANSCRIPTIONAL REGULATOR-RELATED"/>
    <property type="match status" value="1"/>
</dbReference>
<proteinExistence type="predicted"/>
<sequence>MSPKPPTPTAARPHKAPHADAQAANRVPRPVSAFSRQDKAGQLIRTHTHERDQLITAIRGVMTVETGDTLWTIPTSHGLWMPARVGHSVRMDTDVEMHTLYFEAGSVAGAPHDCRLLAISPLLRELIVRAMAIRPVYEIDGPDGRLMRVIVDEVGRLESAPLSLRLPADRRLARLCRHLIETPGNTESIAQLGPRVGLSERSVIRLFPLQTGLSLHRWRQQAKLMRAFALAEQTPSIGAIAADLGYSSPSAFAKMFRKLYGRPPTAILAPRR</sequence>
<dbReference type="AlphaFoldDB" id="A0A1G7XV28"/>
<dbReference type="Pfam" id="PF02311">
    <property type="entry name" value="AraC_binding"/>
    <property type="match status" value="1"/>
</dbReference>
<dbReference type="Proteomes" id="UP000198607">
    <property type="component" value="Unassembled WGS sequence"/>
</dbReference>
<keyword evidence="1" id="KW-0805">Transcription regulation</keyword>
<dbReference type="Gene3D" id="1.10.10.60">
    <property type="entry name" value="Homeodomain-like"/>
    <property type="match status" value="2"/>
</dbReference>
<evidence type="ECO:0000256" key="4">
    <source>
        <dbReference type="SAM" id="MobiDB-lite"/>
    </source>
</evidence>
<dbReference type="EMBL" id="FNCY01000002">
    <property type="protein sequence ID" value="SDG88021.1"/>
    <property type="molecule type" value="Genomic_DNA"/>
</dbReference>
<feature type="domain" description="HTH araC/xylS-type" evidence="5">
    <location>
        <begin position="169"/>
        <end position="270"/>
    </location>
</feature>
<dbReference type="Pfam" id="PF12833">
    <property type="entry name" value="HTH_18"/>
    <property type="match status" value="1"/>
</dbReference>
<dbReference type="SUPFAM" id="SSF46689">
    <property type="entry name" value="Homeodomain-like"/>
    <property type="match status" value="1"/>
</dbReference>
<feature type="region of interest" description="Disordered" evidence="4">
    <location>
        <begin position="1"/>
        <end position="38"/>
    </location>
</feature>
<keyword evidence="7" id="KW-1185">Reference proteome</keyword>
<dbReference type="InterPro" id="IPR014710">
    <property type="entry name" value="RmlC-like_jellyroll"/>
</dbReference>
<evidence type="ECO:0000256" key="2">
    <source>
        <dbReference type="ARBA" id="ARBA00023125"/>
    </source>
</evidence>